<gene>
    <name evidence="1" type="ORF">CEXT_641701</name>
</gene>
<name>A0AAV4TLS5_CAEEX</name>
<proteinExistence type="predicted"/>
<organism evidence="1 2">
    <name type="scientific">Caerostris extrusa</name>
    <name type="common">Bark spider</name>
    <name type="synonym">Caerostris bankana</name>
    <dbReference type="NCBI Taxonomy" id="172846"/>
    <lineage>
        <taxon>Eukaryota</taxon>
        <taxon>Metazoa</taxon>
        <taxon>Ecdysozoa</taxon>
        <taxon>Arthropoda</taxon>
        <taxon>Chelicerata</taxon>
        <taxon>Arachnida</taxon>
        <taxon>Araneae</taxon>
        <taxon>Araneomorphae</taxon>
        <taxon>Entelegynae</taxon>
        <taxon>Araneoidea</taxon>
        <taxon>Araneidae</taxon>
        <taxon>Caerostris</taxon>
    </lineage>
</organism>
<evidence type="ECO:0000313" key="2">
    <source>
        <dbReference type="Proteomes" id="UP001054945"/>
    </source>
</evidence>
<accession>A0AAV4TLS5</accession>
<sequence>MRELRNLRGGVGRLRSNWGVLPKILSVDAPRDKNSWGTKKKKKTACSVICATPFRVKKYRGRVEKCDSCGAHKSKKMKPSLVSQISLA</sequence>
<reference evidence="1 2" key="1">
    <citation type="submission" date="2021-06" db="EMBL/GenBank/DDBJ databases">
        <title>Caerostris extrusa draft genome.</title>
        <authorList>
            <person name="Kono N."/>
            <person name="Arakawa K."/>
        </authorList>
    </citation>
    <scope>NUCLEOTIDE SEQUENCE [LARGE SCALE GENOMIC DNA]</scope>
</reference>
<dbReference type="Proteomes" id="UP001054945">
    <property type="component" value="Unassembled WGS sequence"/>
</dbReference>
<protein>
    <submittedName>
        <fullName evidence="1">Uncharacterized protein</fullName>
    </submittedName>
</protein>
<evidence type="ECO:0000313" key="1">
    <source>
        <dbReference type="EMBL" id="GIY46446.1"/>
    </source>
</evidence>
<dbReference type="AlphaFoldDB" id="A0AAV4TLS5"/>
<keyword evidence="2" id="KW-1185">Reference proteome</keyword>
<dbReference type="EMBL" id="BPLR01011419">
    <property type="protein sequence ID" value="GIY46446.1"/>
    <property type="molecule type" value="Genomic_DNA"/>
</dbReference>
<comment type="caution">
    <text evidence="1">The sequence shown here is derived from an EMBL/GenBank/DDBJ whole genome shotgun (WGS) entry which is preliminary data.</text>
</comment>